<evidence type="ECO:0000259" key="8">
    <source>
        <dbReference type="Pfam" id="PF01694"/>
    </source>
</evidence>
<proteinExistence type="inferred from homology"/>
<keyword evidence="5 7" id="KW-1133">Transmembrane helix</keyword>
<feature type="transmembrane region" description="Helical" evidence="7">
    <location>
        <begin position="126"/>
        <end position="145"/>
    </location>
</feature>
<keyword evidence="6 7" id="KW-0472">Membrane</keyword>
<evidence type="ECO:0000256" key="1">
    <source>
        <dbReference type="ARBA" id="ARBA00004141"/>
    </source>
</evidence>
<keyword evidence="4" id="KW-0378">Hydrolase</keyword>
<protein>
    <submittedName>
        <fullName evidence="9">Rhomboid family intramembrane serine protease</fullName>
    </submittedName>
</protein>
<evidence type="ECO:0000256" key="6">
    <source>
        <dbReference type="ARBA" id="ARBA00023136"/>
    </source>
</evidence>
<reference evidence="9 10" key="1">
    <citation type="submission" date="2021-12" db="EMBL/GenBank/DDBJ databases">
        <title>Discovery of the Pendulisporaceae a myxobacterial family with distinct sporulation behavior and unique specialized metabolism.</title>
        <authorList>
            <person name="Garcia R."/>
            <person name="Popoff A."/>
            <person name="Bader C.D."/>
            <person name="Loehr J."/>
            <person name="Walesch S."/>
            <person name="Walt C."/>
            <person name="Boldt J."/>
            <person name="Bunk B."/>
            <person name="Haeckl F.J.F.P.J."/>
            <person name="Gunesch A.P."/>
            <person name="Birkelbach J."/>
            <person name="Nuebel U."/>
            <person name="Pietschmann T."/>
            <person name="Bach T."/>
            <person name="Mueller R."/>
        </authorList>
    </citation>
    <scope>NUCLEOTIDE SEQUENCE [LARGE SCALE GENOMIC DNA]</scope>
    <source>
        <strain evidence="9 10">MSr11954</strain>
    </source>
</reference>
<feature type="transmembrane region" description="Helical" evidence="7">
    <location>
        <begin position="233"/>
        <end position="252"/>
    </location>
</feature>
<evidence type="ECO:0000313" key="10">
    <source>
        <dbReference type="Proteomes" id="UP001370348"/>
    </source>
</evidence>
<evidence type="ECO:0000256" key="4">
    <source>
        <dbReference type="ARBA" id="ARBA00022801"/>
    </source>
</evidence>
<dbReference type="InterPro" id="IPR050925">
    <property type="entry name" value="Rhomboid_protease_S54"/>
</dbReference>
<dbReference type="InterPro" id="IPR022764">
    <property type="entry name" value="Peptidase_S54_rhomboid_dom"/>
</dbReference>
<comment type="similarity">
    <text evidence="2">Belongs to the peptidase S54 family.</text>
</comment>
<dbReference type="PANTHER" id="PTHR43731">
    <property type="entry name" value="RHOMBOID PROTEASE"/>
    <property type="match status" value="1"/>
</dbReference>
<name>A0ABZ2M628_9BACT</name>
<dbReference type="InterPro" id="IPR035952">
    <property type="entry name" value="Rhomboid-like_sf"/>
</dbReference>
<keyword evidence="10" id="KW-1185">Reference proteome</keyword>
<dbReference type="PANTHER" id="PTHR43731:SF14">
    <property type="entry name" value="PRESENILIN-ASSOCIATED RHOMBOID-LIKE PROTEIN, MITOCHONDRIAL"/>
    <property type="match status" value="1"/>
</dbReference>
<feature type="transmembrane region" description="Helical" evidence="7">
    <location>
        <begin position="205"/>
        <end position="221"/>
    </location>
</feature>
<evidence type="ECO:0000256" key="5">
    <source>
        <dbReference type="ARBA" id="ARBA00022989"/>
    </source>
</evidence>
<organism evidence="9 10">
    <name type="scientific">Pendulispora albinea</name>
    <dbReference type="NCBI Taxonomy" id="2741071"/>
    <lineage>
        <taxon>Bacteria</taxon>
        <taxon>Pseudomonadati</taxon>
        <taxon>Myxococcota</taxon>
        <taxon>Myxococcia</taxon>
        <taxon>Myxococcales</taxon>
        <taxon>Sorangiineae</taxon>
        <taxon>Pendulisporaceae</taxon>
        <taxon>Pendulispora</taxon>
    </lineage>
</organism>
<dbReference type="Pfam" id="PF01694">
    <property type="entry name" value="Rhomboid"/>
    <property type="match status" value="1"/>
</dbReference>
<dbReference type="Proteomes" id="UP001370348">
    <property type="component" value="Chromosome"/>
</dbReference>
<keyword evidence="3 7" id="KW-0812">Transmembrane</keyword>
<dbReference type="GO" id="GO:0008233">
    <property type="term" value="F:peptidase activity"/>
    <property type="evidence" value="ECO:0007669"/>
    <property type="project" value="UniProtKB-KW"/>
</dbReference>
<feature type="transmembrane region" description="Helical" evidence="7">
    <location>
        <begin position="182"/>
        <end position="199"/>
    </location>
</feature>
<evidence type="ECO:0000256" key="2">
    <source>
        <dbReference type="ARBA" id="ARBA00009045"/>
    </source>
</evidence>
<evidence type="ECO:0000256" key="7">
    <source>
        <dbReference type="SAM" id="Phobius"/>
    </source>
</evidence>
<feature type="domain" description="Peptidase S54 rhomboid" evidence="8">
    <location>
        <begin position="87"/>
        <end position="221"/>
    </location>
</feature>
<evidence type="ECO:0000313" key="9">
    <source>
        <dbReference type="EMBL" id="WXB17220.1"/>
    </source>
</evidence>
<feature type="transmembrane region" description="Helical" evidence="7">
    <location>
        <begin position="20"/>
        <end position="39"/>
    </location>
</feature>
<dbReference type="RefSeq" id="WP_394826850.1">
    <property type="nucleotide sequence ID" value="NZ_CP089984.1"/>
</dbReference>
<accession>A0ABZ2M628</accession>
<sequence length="327" mass="34527">MSNAQEDNADLAAPAEATRAYSGAPFTLFLTVVIALVFLGEMGVTWSNLGFAWAELANVLFAIPEDVAMQFGANYATATLYEGRIDTLLSSCFVHFGALHILFNLFALRVVGSALEREVGTGRTSVLYLGAGVVSNMVSAIWYGWHLEGQNVGAGASGVVCGLIGATLVVGFRTEGGWRSPLTLVMALWLTVTLALGKQGGFDNAAHMGGAVAGGLIALLWRRGAESPMHRNVSTAAALACVALAGVLVLYYDLTRPFATMPVPQRQKYAMRAVLFGNCQEAWGAARAARRLAPRAEDVLQTVQRVRALCGSDPHTPPPPDSGGASR</sequence>
<dbReference type="SUPFAM" id="SSF144091">
    <property type="entry name" value="Rhomboid-like"/>
    <property type="match status" value="1"/>
</dbReference>
<keyword evidence="9" id="KW-0645">Protease</keyword>
<feature type="transmembrane region" description="Helical" evidence="7">
    <location>
        <begin position="93"/>
        <end position="114"/>
    </location>
</feature>
<dbReference type="EMBL" id="CP089984">
    <property type="protein sequence ID" value="WXB17220.1"/>
    <property type="molecule type" value="Genomic_DNA"/>
</dbReference>
<dbReference type="GO" id="GO:0006508">
    <property type="term" value="P:proteolysis"/>
    <property type="evidence" value="ECO:0007669"/>
    <property type="project" value="UniProtKB-KW"/>
</dbReference>
<comment type="subcellular location">
    <subcellularLocation>
        <location evidence="1">Membrane</location>
        <topology evidence="1">Multi-pass membrane protein</topology>
    </subcellularLocation>
</comment>
<evidence type="ECO:0000256" key="3">
    <source>
        <dbReference type="ARBA" id="ARBA00022692"/>
    </source>
</evidence>
<feature type="transmembrane region" description="Helical" evidence="7">
    <location>
        <begin position="151"/>
        <end position="170"/>
    </location>
</feature>
<gene>
    <name evidence="9" type="ORF">LZC94_08050</name>
</gene>
<dbReference type="Gene3D" id="1.20.1540.10">
    <property type="entry name" value="Rhomboid-like"/>
    <property type="match status" value="1"/>
</dbReference>